<keyword evidence="8" id="KW-0675">Receptor</keyword>
<evidence type="ECO:0000256" key="7">
    <source>
        <dbReference type="ARBA" id="ARBA00023136"/>
    </source>
</evidence>
<evidence type="ECO:0000256" key="8">
    <source>
        <dbReference type="ARBA" id="ARBA00023170"/>
    </source>
</evidence>
<dbReference type="Proteomes" id="UP000235965">
    <property type="component" value="Unassembled WGS sequence"/>
</dbReference>
<dbReference type="PANTHER" id="PTHR24246:SF27">
    <property type="entry name" value="ADENOSINE RECEPTOR, ISOFORM A"/>
    <property type="match status" value="1"/>
</dbReference>
<dbReference type="Gene3D" id="1.20.1070.10">
    <property type="entry name" value="Rhodopsin 7-helix transmembrane proteins"/>
    <property type="match status" value="1"/>
</dbReference>
<evidence type="ECO:0000313" key="13">
    <source>
        <dbReference type="EMBL" id="PNF26690.1"/>
    </source>
</evidence>
<accession>A0A2J7QDN5</accession>
<evidence type="ECO:0000256" key="10">
    <source>
        <dbReference type="ARBA" id="ARBA00023224"/>
    </source>
</evidence>
<evidence type="ECO:0000256" key="2">
    <source>
        <dbReference type="ARBA" id="ARBA00010663"/>
    </source>
</evidence>
<keyword evidence="9" id="KW-0325">Glycoprotein</keyword>
<dbReference type="PROSITE" id="PS50262">
    <property type="entry name" value="G_PROTEIN_RECEP_F1_2"/>
    <property type="match status" value="1"/>
</dbReference>
<feature type="transmembrane region" description="Helical" evidence="11">
    <location>
        <begin position="19"/>
        <end position="39"/>
    </location>
</feature>
<dbReference type="GO" id="GO:0004930">
    <property type="term" value="F:G protein-coupled receptor activity"/>
    <property type="evidence" value="ECO:0007669"/>
    <property type="project" value="UniProtKB-KW"/>
</dbReference>
<keyword evidence="10" id="KW-0807">Transducer</keyword>
<dbReference type="GO" id="GO:0001973">
    <property type="term" value="P:G protein-coupled adenosine receptor signaling pathway"/>
    <property type="evidence" value="ECO:0007669"/>
    <property type="project" value="TreeGrafter"/>
</dbReference>
<feature type="domain" description="G-protein coupled receptors family 1 profile" evidence="12">
    <location>
        <begin position="1"/>
        <end position="182"/>
    </location>
</feature>
<reference evidence="13 14" key="1">
    <citation type="submission" date="2017-12" db="EMBL/GenBank/DDBJ databases">
        <title>Hemimetabolous genomes reveal molecular basis of termite eusociality.</title>
        <authorList>
            <person name="Harrison M.C."/>
            <person name="Jongepier E."/>
            <person name="Robertson H.M."/>
            <person name="Arning N."/>
            <person name="Bitard-Feildel T."/>
            <person name="Chao H."/>
            <person name="Childers C.P."/>
            <person name="Dinh H."/>
            <person name="Doddapaneni H."/>
            <person name="Dugan S."/>
            <person name="Gowin J."/>
            <person name="Greiner C."/>
            <person name="Han Y."/>
            <person name="Hu H."/>
            <person name="Hughes D.S.T."/>
            <person name="Huylmans A.-K."/>
            <person name="Kemena C."/>
            <person name="Kremer L.P.M."/>
            <person name="Lee S.L."/>
            <person name="Lopez-Ezquerra A."/>
            <person name="Mallet L."/>
            <person name="Monroy-Kuhn J.M."/>
            <person name="Moser A."/>
            <person name="Murali S.C."/>
            <person name="Muzny D.M."/>
            <person name="Otani S."/>
            <person name="Piulachs M.-D."/>
            <person name="Poelchau M."/>
            <person name="Qu J."/>
            <person name="Schaub F."/>
            <person name="Wada-Katsumata A."/>
            <person name="Worley K.C."/>
            <person name="Xie Q."/>
            <person name="Ylla G."/>
            <person name="Poulsen M."/>
            <person name="Gibbs R.A."/>
            <person name="Schal C."/>
            <person name="Richards S."/>
            <person name="Belles X."/>
            <person name="Korb J."/>
            <person name="Bornberg-Bauer E."/>
        </authorList>
    </citation>
    <scope>NUCLEOTIDE SEQUENCE [LARGE SCALE GENOMIC DNA]</scope>
    <source>
        <tissue evidence="13">Whole body</tissue>
    </source>
</reference>
<proteinExistence type="inferred from homology"/>
<feature type="transmembrane region" description="Helical" evidence="11">
    <location>
        <begin position="59"/>
        <end position="82"/>
    </location>
</feature>
<keyword evidence="7 11" id="KW-0472">Membrane</keyword>
<dbReference type="SUPFAM" id="SSF81321">
    <property type="entry name" value="Family A G protein-coupled receptor-like"/>
    <property type="match status" value="1"/>
</dbReference>
<evidence type="ECO:0000256" key="5">
    <source>
        <dbReference type="ARBA" id="ARBA00022989"/>
    </source>
</evidence>
<evidence type="ECO:0000256" key="1">
    <source>
        <dbReference type="ARBA" id="ARBA00004651"/>
    </source>
</evidence>
<comment type="similarity">
    <text evidence="2">Belongs to the G-protein coupled receptor 1 family.</text>
</comment>
<dbReference type="Pfam" id="PF00001">
    <property type="entry name" value="7tm_1"/>
    <property type="match status" value="1"/>
</dbReference>
<dbReference type="GO" id="GO:0005886">
    <property type="term" value="C:plasma membrane"/>
    <property type="evidence" value="ECO:0007669"/>
    <property type="project" value="UniProtKB-SubCell"/>
</dbReference>
<dbReference type="PANTHER" id="PTHR24246">
    <property type="entry name" value="OLFACTORY RECEPTOR AND ADENOSINE RECEPTOR"/>
    <property type="match status" value="1"/>
</dbReference>
<sequence>MVDIAGSQLIMDLALRTTIIGVCWISGTLVGLLPLFGWHRPQSSEGMKCLFTEVMDYDYLLFLYFATIVAPALLMAAFYAHIYRVVLNQLRRIVTMNPSGGCTSAPTTGGTMLRMLGPTQKREVKATQNLSIIVLFFIICWIPLYTINCVQAFCPDCIIPLELTNFCIILSHANSAVNPLLYAYHLRDFRAALKTLLCCLFGSKGRPAGTDLQDCRFGSHNTLHQYGVNTPTRNNSLLSLQQIRTPQQQQLYAEFSTMSTKTTSCNLASGSKIQSPLSTIITNMNSIHQAIADLALGEDTADDQQRRRRMWTLTEVSSTYEEDRPVNSVHLALEHSGDSCVQRRSGTHRESGQVNSAYIEEPIVMDYTEEDDDVFVSGAVATLSSNIAGFNERLFIRNTMMENENDTIQNSGNVLVPRQSKEQFELGVQHTGSVSSRNSAGAGFPESSSKLYRPNSLIIDEADITNYSLDDHDMTKLSPCRCRMKEVIVASNDGINCNGANVLTLGSENNVSSTGISENNRTHISSENLRLSPLKIVGEFLFHTNSKKPTRLKDVLNESCEFKKNGGECEDSLDCHSAVQRLKGSETPQDNGCAVHKHEVTKCVDDTVT</sequence>
<evidence type="ECO:0000259" key="12">
    <source>
        <dbReference type="PROSITE" id="PS50262"/>
    </source>
</evidence>
<name>A0A2J7QDN5_9NEOP</name>
<dbReference type="InParanoid" id="A0A2J7QDN5"/>
<keyword evidence="14" id="KW-1185">Reference proteome</keyword>
<evidence type="ECO:0000256" key="9">
    <source>
        <dbReference type="ARBA" id="ARBA00023180"/>
    </source>
</evidence>
<dbReference type="InterPro" id="IPR000276">
    <property type="entry name" value="GPCR_Rhodpsn"/>
</dbReference>
<dbReference type="OrthoDB" id="284782at2759"/>
<feature type="transmembrane region" description="Helical" evidence="11">
    <location>
        <begin position="130"/>
        <end position="147"/>
    </location>
</feature>
<comment type="caution">
    <text evidence="13">The sequence shown here is derived from an EMBL/GenBank/DDBJ whole genome shotgun (WGS) entry which is preliminary data.</text>
</comment>
<keyword evidence="4 11" id="KW-0812">Transmembrane</keyword>
<dbReference type="GO" id="GO:0007189">
    <property type="term" value="P:adenylate cyclase-activating G protein-coupled receptor signaling pathway"/>
    <property type="evidence" value="ECO:0007669"/>
    <property type="project" value="TreeGrafter"/>
</dbReference>
<organism evidence="13 14">
    <name type="scientific">Cryptotermes secundus</name>
    <dbReference type="NCBI Taxonomy" id="105785"/>
    <lineage>
        <taxon>Eukaryota</taxon>
        <taxon>Metazoa</taxon>
        <taxon>Ecdysozoa</taxon>
        <taxon>Arthropoda</taxon>
        <taxon>Hexapoda</taxon>
        <taxon>Insecta</taxon>
        <taxon>Pterygota</taxon>
        <taxon>Neoptera</taxon>
        <taxon>Polyneoptera</taxon>
        <taxon>Dictyoptera</taxon>
        <taxon>Blattodea</taxon>
        <taxon>Blattoidea</taxon>
        <taxon>Termitoidae</taxon>
        <taxon>Kalotermitidae</taxon>
        <taxon>Cryptotermitinae</taxon>
        <taxon>Cryptotermes</taxon>
    </lineage>
</organism>
<keyword evidence="3" id="KW-1003">Cell membrane</keyword>
<dbReference type="STRING" id="105785.A0A2J7QDN5"/>
<protein>
    <recommendedName>
        <fullName evidence="12">G-protein coupled receptors family 1 profile domain-containing protein</fullName>
    </recommendedName>
</protein>
<dbReference type="AlphaFoldDB" id="A0A2J7QDN5"/>
<dbReference type="PRINTS" id="PR00237">
    <property type="entry name" value="GPCRRHODOPSN"/>
</dbReference>
<evidence type="ECO:0000256" key="11">
    <source>
        <dbReference type="SAM" id="Phobius"/>
    </source>
</evidence>
<evidence type="ECO:0000256" key="3">
    <source>
        <dbReference type="ARBA" id="ARBA00022475"/>
    </source>
</evidence>
<gene>
    <name evidence="13" type="ORF">B7P43_G03394</name>
</gene>
<keyword evidence="6" id="KW-0297">G-protein coupled receptor</keyword>
<comment type="subcellular location">
    <subcellularLocation>
        <location evidence="1">Cell membrane</location>
        <topology evidence="1">Multi-pass membrane protein</topology>
    </subcellularLocation>
</comment>
<evidence type="ECO:0000313" key="14">
    <source>
        <dbReference type="Proteomes" id="UP000235965"/>
    </source>
</evidence>
<evidence type="ECO:0000256" key="6">
    <source>
        <dbReference type="ARBA" id="ARBA00023040"/>
    </source>
</evidence>
<dbReference type="InterPro" id="IPR017452">
    <property type="entry name" value="GPCR_Rhodpsn_7TM"/>
</dbReference>
<keyword evidence="5 11" id="KW-1133">Transmembrane helix</keyword>
<dbReference type="EMBL" id="NEVH01015817">
    <property type="protein sequence ID" value="PNF26690.1"/>
    <property type="molecule type" value="Genomic_DNA"/>
</dbReference>
<evidence type="ECO:0000256" key="4">
    <source>
        <dbReference type="ARBA" id="ARBA00022692"/>
    </source>
</evidence>